<evidence type="ECO:0000313" key="3">
    <source>
        <dbReference type="EMBL" id="KAH9376534.1"/>
    </source>
</evidence>
<keyword evidence="2" id="KW-0812">Transmembrane</keyword>
<protein>
    <recommendedName>
        <fullName evidence="5">Monocarboxylate transporter</fullName>
    </recommendedName>
</protein>
<gene>
    <name evidence="3" type="ORF">HPB48_006619</name>
</gene>
<feature type="transmembrane region" description="Helical" evidence="2">
    <location>
        <begin position="258"/>
        <end position="279"/>
    </location>
</feature>
<dbReference type="VEuPathDB" id="VectorBase:HLOH_041964"/>
<dbReference type="SUPFAM" id="SSF103473">
    <property type="entry name" value="MFS general substrate transporter"/>
    <property type="match status" value="1"/>
</dbReference>
<feature type="transmembrane region" description="Helical" evidence="2">
    <location>
        <begin position="285"/>
        <end position="305"/>
    </location>
</feature>
<evidence type="ECO:0000256" key="2">
    <source>
        <dbReference type="SAM" id="Phobius"/>
    </source>
</evidence>
<dbReference type="AlphaFoldDB" id="A0A9J6GDM3"/>
<evidence type="ECO:0008006" key="5">
    <source>
        <dbReference type="Google" id="ProtNLM"/>
    </source>
</evidence>
<dbReference type="PANTHER" id="PTHR11360:SF303">
    <property type="entry name" value="MAJOR FACILITATOR SUPERFAMILY (MFS) PROFILE DOMAIN-CONTAINING PROTEIN"/>
    <property type="match status" value="1"/>
</dbReference>
<accession>A0A9J6GDM3</accession>
<keyword evidence="2" id="KW-0472">Membrane</keyword>
<feature type="transmembrane region" description="Helical" evidence="2">
    <location>
        <begin position="193"/>
        <end position="213"/>
    </location>
</feature>
<dbReference type="GO" id="GO:0008028">
    <property type="term" value="F:monocarboxylic acid transmembrane transporter activity"/>
    <property type="evidence" value="ECO:0007669"/>
    <property type="project" value="TreeGrafter"/>
</dbReference>
<dbReference type="Proteomes" id="UP000821853">
    <property type="component" value="Unassembled WGS sequence"/>
</dbReference>
<dbReference type="OrthoDB" id="6111965at2759"/>
<dbReference type="InterPro" id="IPR050327">
    <property type="entry name" value="Proton-linked_MCT"/>
</dbReference>
<sequence length="312" mass="33839">MGFVECILSVAVSTCFQKLRGIAMGMKDVGCTLSALVFPKIVSLLTAEYSLPGALGICGALCMNVTALVLILRRKPFTIRHRDSSRKAPAEKPSPQTEELLNSRAEKCTQSERAEIVTKNSSGSELKNTVVFSCGGNDSAPTLQTLKEGNQGSQSDKEAVLVLEHDGGSICDVQTIQKEGESKLQKRWWRPRFYAVVFQFVIIQYVAVVMRSVNVDYAMDKGSELSQAELIVTYCAATDIAGRTAVMMLADCAGLSRTFVACVAMFCYSALTIALRYSAGFGSFLALYMCLSMTHASLMTLDAGARGRSLRI</sequence>
<dbReference type="InterPro" id="IPR036259">
    <property type="entry name" value="MFS_trans_sf"/>
</dbReference>
<evidence type="ECO:0000313" key="4">
    <source>
        <dbReference type="Proteomes" id="UP000821853"/>
    </source>
</evidence>
<reference evidence="3 4" key="1">
    <citation type="journal article" date="2020" name="Cell">
        <title>Large-Scale Comparative Analyses of Tick Genomes Elucidate Their Genetic Diversity and Vector Capacities.</title>
        <authorList>
            <consortium name="Tick Genome and Microbiome Consortium (TIGMIC)"/>
            <person name="Jia N."/>
            <person name="Wang J."/>
            <person name="Shi W."/>
            <person name="Du L."/>
            <person name="Sun Y."/>
            <person name="Zhan W."/>
            <person name="Jiang J.F."/>
            <person name="Wang Q."/>
            <person name="Zhang B."/>
            <person name="Ji P."/>
            <person name="Bell-Sakyi L."/>
            <person name="Cui X.M."/>
            <person name="Yuan T.T."/>
            <person name="Jiang B.G."/>
            <person name="Yang W.F."/>
            <person name="Lam T.T."/>
            <person name="Chang Q.C."/>
            <person name="Ding S.J."/>
            <person name="Wang X.J."/>
            <person name="Zhu J.G."/>
            <person name="Ruan X.D."/>
            <person name="Zhao L."/>
            <person name="Wei J.T."/>
            <person name="Ye R.Z."/>
            <person name="Que T.C."/>
            <person name="Du C.H."/>
            <person name="Zhou Y.H."/>
            <person name="Cheng J.X."/>
            <person name="Dai P.F."/>
            <person name="Guo W.B."/>
            <person name="Han X.H."/>
            <person name="Huang E.J."/>
            <person name="Li L.F."/>
            <person name="Wei W."/>
            <person name="Gao Y.C."/>
            <person name="Liu J.Z."/>
            <person name="Shao H.Z."/>
            <person name="Wang X."/>
            <person name="Wang C.C."/>
            <person name="Yang T.C."/>
            <person name="Huo Q.B."/>
            <person name="Li W."/>
            <person name="Chen H.Y."/>
            <person name="Chen S.E."/>
            <person name="Zhou L.G."/>
            <person name="Ni X.B."/>
            <person name="Tian J.H."/>
            <person name="Sheng Y."/>
            <person name="Liu T."/>
            <person name="Pan Y.S."/>
            <person name="Xia L.Y."/>
            <person name="Li J."/>
            <person name="Zhao F."/>
            <person name="Cao W.C."/>
        </authorList>
    </citation>
    <scope>NUCLEOTIDE SEQUENCE [LARGE SCALE GENOMIC DNA]</scope>
    <source>
        <strain evidence="3">HaeL-2018</strain>
    </source>
</reference>
<evidence type="ECO:0000256" key="1">
    <source>
        <dbReference type="SAM" id="MobiDB-lite"/>
    </source>
</evidence>
<feature type="transmembrane region" description="Helical" evidence="2">
    <location>
        <begin position="49"/>
        <end position="72"/>
    </location>
</feature>
<keyword evidence="2" id="KW-1133">Transmembrane helix</keyword>
<dbReference type="PANTHER" id="PTHR11360">
    <property type="entry name" value="MONOCARBOXYLATE TRANSPORTER"/>
    <property type="match status" value="1"/>
</dbReference>
<comment type="caution">
    <text evidence="3">The sequence shown here is derived from an EMBL/GenBank/DDBJ whole genome shotgun (WGS) entry which is preliminary data.</text>
</comment>
<name>A0A9J6GDM3_HAELO</name>
<dbReference type="EMBL" id="JABSTR010000008">
    <property type="protein sequence ID" value="KAH9376534.1"/>
    <property type="molecule type" value="Genomic_DNA"/>
</dbReference>
<dbReference type="Gene3D" id="1.20.1250.20">
    <property type="entry name" value="MFS general substrate transporter like domains"/>
    <property type="match status" value="1"/>
</dbReference>
<organism evidence="3 4">
    <name type="scientific">Haemaphysalis longicornis</name>
    <name type="common">Bush tick</name>
    <dbReference type="NCBI Taxonomy" id="44386"/>
    <lineage>
        <taxon>Eukaryota</taxon>
        <taxon>Metazoa</taxon>
        <taxon>Ecdysozoa</taxon>
        <taxon>Arthropoda</taxon>
        <taxon>Chelicerata</taxon>
        <taxon>Arachnida</taxon>
        <taxon>Acari</taxon>
        <taxon>Parasitiformes</taxon>
        <taxon>Ixodida</taxon>
        <taxon>Ixodoidea</taxon>
        <taxon>Ixodidae</taxon>
        <taxon>Haemaphysalinae</taxon>
        <taxon>Haemaphysalis</taxon>
    </lineage>
</organism>
<proteinExistence type="predicted"/>
<keyword evidence="4" id="KW-1185">Reference proteome</keyword>
<feature type="region of interest" description="Disordered" evidence="1">
    <location>
        <begin position="82"/>
        <end position="109"/>
    </location>
</feature>